<proteinExistence type="predicted"/>
<gene>
    <name evidence="3" type="ORF">DRJ00_02705</name>
</gene>
<dbReference type="AlphaFoldDB" id="A0A497E6N9"/>
<dbReference type="Proteomes" id="UP000279422">
    <property type="component" value="Unassembled WGS sequence"/>
</dbReference>
<dbReference type="Pfam" id="PF13490">
    <property type="entry name" value="zf-HC2"/>
    <property type="match status" value="1"/>
</dbReference>
<evidence type="ECO:0000313" key="3">
    <source>
        <dbReference type="EMBL" id="RLE10022.1"/>
    </source>
</evidence>
<reference evidence="3 4" key="1">
    <citation type="submission" date="2018-06" db="EMBL/GenBank/DDBJ databases">
        <title>Extensive metabolic versatility and redundancy in microbially diverse, dynamic hydrothermal sediments.</title>
        <authorList>
            <person name="Dombrowski N."/>
            <person name="Teske A."/>
            <person name="Baker B.J."/>
        </authorList>
    </citation>
    <scope>NUCLEOTIDE SEQUENCE [LARGE SCALE GENOMIC DNA]</scope>
    <source>
        <strain evidence="3">B47_G16</strain>
    </source>
</reference>
<feature type="transmembrane region" description="Helical" evidence="1">
    <location>
        <begin position="92"/>
        <end position="112"/>
    </location>
</feature>
<keyword evidence="1" id="KW-1133">Transmembrane helix</keyword>
<dbReference type="InterPro" id="IPR041916">
    <property type="entry name" value="Anti_sigma_zinc_sf"/>
</dbReference>
<dbReference type="Gene3D" id="1.10.10.1320">
    <property type="entry name" value="Anti-sigma factor, zinc-finger domain"/>
    <property type="match status" value="1"/>
</dbReference>
<evidence type="ECO:0000259" key="2">
    <source>
        <dbReference type="Pfam" id="PF13490"/>
    </source>
</evidence>
<dbReference type="InterPro" id="IPR027383">
    <property type="entry name" value="Znf_put"/>
</dbReference>
<protein>
    <recommendedName>
        <fullName evidence="2">Putative zinc-finger domain-containing protein</fullName>
    </recommendedName>
</protein>
<organism evidence="3 4">
    <name type="scientific">Aerophobetes bacterium</name>
    <dbReference type="NCBI Taxonomy" id="2030807"/>
    <lineage>
        <taxon>Bacteria</taxon>
        <taxon>Candidatus Aerophobota</taxon>
    </lineage>
</organism>
<sequence>MSKMKCGKVRRKLVAYLDGELGERQKKLIKEHLEVCDGCRKEAEILIRTSCFLKGWKGVKPSLDLEAKFWQKVFSEEKRYLSPRPILKMPRAVFSTVLLGVLAAGILLGVFIEKTLSWRTARFWEEEYVSSSGLDSFQDFPSGSLCEAYFNLTFKEEENSP</sequence>
<keyword evidence="1" id="KW-0472">Membrane</keyword>
<comment type="caution">
    <text evidence="3">The sequence shown here is derived from an EMBL/GenBank/DDBJ whole genome shotgun (WGS) entry which is preliminary data.</text>
</comment>
<accession>A0A497E6N9</accession>
<evidence type="ECO:0000256" key="1">
    <source>
        <dbReference type="SAM" id="Phobius"/>
    </source>
</evidence>
<dbReference type="EMBL" id="QMPZ01000020">
    <property type="protein sequence ID" value="RLE10022.1"/>
    <property type="molecule type" value="Genomic_DNA"/>
</dbReference>
<name>A0A497E6N9_UNCAE</name>
<keyword evidence="1" id="KW-0812">Transmembrane</keyword>
<feature type="domain" description="Putative zinc-finger" evidence="2">
    <location>
        <begin position="6"/>
        <end position="40"/>
    </location>
</feature>
<evidence type="ECO:0000313" key="4">
    <source>
        <dbReference type="Proteomes" id="UP000279422"/>
    </source>
</evidence>